<dbReference type="GeneID" id="87890324"/>
<dbReference type="AlphaFoldDB" id="A0AAJ0M451"/>
<evidence type="ECO:0000313" key="2">
    <source>
        <dbReference type="Proteomes" id="UP001273166"/>
    </source>
</evidence>
<keyword evidence="2" id="KW-1185">Reference proteome</keyword>
<gene>
    <name evidence="1" type="ORF">B0T15DRAFT_96149</name>
</gene>
<proteinExistence type="predicted"/>
<accession>A0AAJ0M451</accession>
<reference evidence="1" key="1">
    <citation type="journal article" date="2023" name="Mol. Phylogenet. Evol.">
        <title>Genome-scale phylogeny and comparative genomics of the fungal order Sordariales.</title>
        <authorList>
            <person name="Hensen N."/>
            <person name="Bonometti L."/>
            <person name="Westerberg I."/>
            <person name="Brannstrom I.O."/>
            <person name="Guillou S."/>
            <person name="Cros-Aarteil S."/>
            <person name="Calhoun S."/>
            <person name="Haridas S."/>
            <person name="Kuo A."/>
            <person name="Mondo S."/>
            <person name="Pangilinan J."/>
            <person name="Riley R."/>
            <person name="LaButti K."/>
            <person name="Andreopoulos B."/>
            <person name="Lipzen A."/>
            <person name="Chen C."/>
            <person name="Yan M."/>
            <person name="Daum C."/>
            <person name="Ng V."/>
            <person name="Clum A."/>
            <person name="Steindorff A."/>
            <person name="Ohm R.A."/>
            <person name="Martin F."/>
            <person name="Silar P."/>
            <person name="Natvig D.O."/>
            <person name="Lalanne C."/>
            <person name="Gautier V."/>
            <person name="Ament-Velasquez S.L."/>
            <person name="Kruys A."/>
            <person name="Hutchinson M.I."/>
            <person name="Powell A.J."/>
            <person name="Barry K."/>
            <person name="Miller A.N."/>
            <person name="Grigoriev I.V."/>
            <person name="Debuchy R."/>
            <person name="Gladieux P."/>
            <person name="Hiltunen Thoren M."/>
            <person name="Johannesson H."/>
        </authorList>
    </citation>
    <scope>NUCLEOTIDE SEQUENCE</scope>
    <source>
        <strain evidence="1">CBS 333.67</strain>
    </source>
</reference>
<dbReference type="RefSeq" id="XP_062723854.1">
    <property type="nucleotide sequence ID" value="XM_062871495.1"/>
</dbReference>
<name>A0AAJ0M451_9PEZI</name>
<dbReference type="Proteomes" id="UP001273166">
    <property type="component" value="Unassembled WGS sequence"/>
</dbReference>
<dbReference type="EMBL" id="JAUDZG010000002">
    <property type="protein sequence ID" value="KAK3308074.1"/>
    <property type="molecule type" value="Genomic_DNA"/>
</dbReference>
<protein>
    <submittedName>
        <fullName evidence="1">Uncharacterized protein</fullName>
    </submittedName>
</protein>
<comment type="caution">
    <text evidence="1">The sequence shown here is derived from an EMBL/GenBank/DDBJ whole genome shotgun (WGS) entry which is preliminary data.</text>
</comment>
<reference evidence="1" key="2">
    <citation type="submission" date="2023-06" db="EMBL/GenBank/DDBJ databases">
        <authorList>
            <consortium name="Lawrence Berkeley National Laboratory"/>
            <person name="Mondo S.J."/>
            <person name="Hensen N."/>
            <person name="Bonometti L."/>
            <person name="Westerberg I."/>
            <person name="Brannstrom I.O."/>
            <person name="Guillou S."/>
            <person name="Cros-Aarteil S."/>
            <person name="Calhoun S."/>
            <person name="Haridas S."/>
            <person name="Kuo A."/>
            <person name="Pangilinan J."/>
            <person name="Riley R."/>
            <person name="Labutti K."/>
            <person name="Andreopoulos B."/>
            <person name="Lipzen A."/>
            <person name="Chen C."/>
            <person name="Yanf M."/>
            <person name="Daum C."/>
            <person name="Ng V."/>
            <person name="Clum A."/>
            <person name="Steindorff A."/>
            <person name="Ohm R."/>
            <person name="Martin F."/>
            <person name="Silar P."/>
            <person name="Natvig D."/>
            <person name="Lalanne C."/>
            <person name="Gautier V."/>
            <person name="Ament-Velasquez S.L."/>
            <person name="Kruys A."/>
            <person name="Hutchinson M.I."/>
            <person name="Powell A.J."/>
            <person name="Barry K."/>
            <person name="Miller A.N."/>
            <person name="Grigoriev I.V."/>
            <person name="Debuchy R."/>
            <person name="Gladieux P."/>
            <person name="Thoren M.H."/>
            <person name="Johannesson H."/>
        </authorList>
    </citation>
    <scope>NUCLEOTIDE SEQUENCE</scope>
    <source>
        <strain evidence="1">CBS 333.67</strain>
    </source>
</reference>
<sequence>MQDQYSCTGPDGIRLEIASRQAPVDKVLSKLLAWRLRVCGSAAARSSQASYLSPLSETRSRHGADCNAQVITCLARCWTRDQMDTLSFRSRCPDATGLCFGGNTELGVLVQYKLRSQRYGTLCGLFSATGSSPRTKGLKLSSDQIPTLPGLSVFWCCGKLVSVPMRYFSGSLRCLFLSILRTQSTKKISGRPQYEVNSMPKSIVYSFAESSILLNQTDDFDAYYQGPTPKSRLACATSREAVSNQFLCHQSRTRSTASNRNNCLFNRHTHLTTHHHCGWGDTIR</sequence>
<organism evidence="1 2">
    <name type="scientific">Chaetomium strumarium</name>
    <dbReference type="NCBI Taxonomy" id="1170767"/>
    <lineage>
        <taxon>Eukaryota</taxon>
        <taxon>Fungi</taxon>
        <taxon>Dikarya</taxon>
        <taxon>Ascomycota</taxon>
        <taxon>Pezizomycotina</taxon>
        <taxon>Sordariomycetes</taxon>
        <taxon>Sordariomycetidae</taxon>
        <taxon>Sordariales</taxon>
        <taxon>Chaetomiaceae</taxon>
        <taxon>Chaetomium</taxon>
    </lineage>
</organism>
<evidence type="ECO:0000313" key="1">
    <source>
        <dbReference type="EMBL" id="KAK3308074.1"/>
    </source>
</evidence>